<keyword evidence="2" id="KW-1185">Reference proteome</keyword>
<dbReference type="Proteomes" id="UP001065549">
    <property type="component" value="Unassembled WGS sequence"/>
</dbReference>
<gene>
    <name evidence="1" type="ORF">OBO34_19365</name>
</gene>
<evidence type="ECO:0000313" key="2">
    <source>
        <dbReference type="Proteomes" id="UP001065549"/>
    </source>
</evidence>
<organism evidence="1 2">
    <name type="scientific">Hominibacterium faecale</name>
    <dbReference type="NCBI Taxonomy" id="2839743"/>
    <lineage>
        <taxon>Bacteria</taxon>
        <taxon>Bacillati</taxon>
        <taxon>Bacillota</taxon>
        <taxon>Clostridia</taxon>
        <taxon>Peptostreptococcales</taxon>
        <taxon>Anaerovoracaceae</taxon>
        <taxon>Hominibacterium</taxon>
    </lineage>
</organism>
<dbReference type="EMBL" id="JAOSHN010000010">
    <property type="protein sequence ID" value="MCU7380475.1"/>
    <property type="molecule type" value="Genomic_DNA"/>
</dbReference>
<proteinExistence type="predicted"/>
<protein>
    <submittedName>
        <fullName evidence="1">Uncharacterized protein</fullName>
    </submittedName>
</protein>
<comment type="caution">
    <text evidence="1">The sequence shown here is derived from an EMBL/GenBank/DDBJ whole genome shotgun (WGS) entry which is preliminary data.</text>
</comment>
<name>A0A9J6QY86_9FIRM</name>
<accession>A0A9J6QY86</accession>
<sequence>MNNVNALAEIQSKYKNCNLLIPAATTVQINPFYKCSVMEVFADTSKNSGDIFSVGKVKTGEDKDGKAIYTEVFSLAKPLLMKLATAAGIQFHPEYTTVSRENTNTYVGKAYGAVRLPDGSYKTHAETKRICLDDEEAKYRLEFIDKSIMGIHEYRAAKAASGMFNGEWKEDPDNITPWGKPDRYYVIADSDRGKYVERSMLVNMTLLRKTASEKAQTGAILRVVRALLGIKGTYFLKELSKPFAVPSVTFAPDYNDPVVRQSMLQQGMASMGNMFGTAAVPPAITSDAFTVDAFNNLDIDAEVETENSAFLSDLNQEEGEAIFDSAETPPWDQQPDQETQDYQCAGCGAEISEKVHIFSVSKYGRPLCLSCQKGEGR</sequence>
<dbReference type="RefSeq" id="WP_269478725.1">
    <property type="nucleotide sequence ID" value="NZ_JAOSHN010000010.1"/>
</dbReference>
<dbReference type="AlphaFoldDB" id="A0A9J6QY86"/>
<reference evidence="1" key="1">
    <citation type="submission" date="2022-09" db="EMBL/GenBank/DDBJ databases">
        <title>Culturomic study of gut microbiota in children with autism spectrum disorder.</title>
        <authorList>
            <person name="Efimov B.A."/>
            <person name="Chaplin A.V."/>
            <person name="Sokolova S.R."/>
            <person name="Pikina A.P."/>
            <person name="Korzhanova M."/>
            <person name="Belova V."/>
            <person name="Korostin D."/>
        </authorList>
    </citation>
    <scope>NUCLEOTIDE SEQUENCE</scope>
    <source>
        <strain evidence="1">ASD5510</strain>
    </source>
</reference>
<evidence type="ECO:0000313" key="1">
    <source>
        <dbReference type="EMBL" id="MCU7380475.1"/>
    </source>
</evidence>